<keyword evidence="2" id="KW-0969">Cilium</keyword>
<dbReference type="Proteomes" id="UP000239007">
    <property type="component" value="Unassembled WGS sequence"/>
</dbReference>
<feature type="domain" description="Lipoprotein LPP20-like" evidence="1">
    <location>
        <begin position="67"/>
        <end position="137"/>
    </location>
</feature>
<organism evidence="2 3">
    <name type="scientific">Psychrosphaera saromensis</name>
    <dbReference type="NCBI Taxonomy" id="716813"/>
    <lineage>
        <taxon>Bacteria</taxon>
        <taxon>Pseudomonadati</taxon>
        <taxon>Pseudomonadota</taxon>
        <taxon>Gammaproteobacteria</taxon>
        <taxon>Alteromonadales</taxon>
        <taxon>Pseudoalteromonadaceae</taxon>
        <taxon>Psychrosphaera</taxon>
    </lineage>
</organism>
<keyword evidence="2" id="KW-0966">Cell projection</keyword>
<sequence length="160" mass="18138">MALMKFIKSKLVPSIAILFAFILSGCGMFLDKHVVWEYEEPKTFPVLRAIGYAPIEAQPGDSIEIKNIMAMRASKLDAYRELTEQVYGQQIQGKSEVKNLVSSDDKLRSKVSGVIRGAKIVKVYPVGGTYATELELDMKLVHELYQINTRSRTIKRVDYY</sequence>
<gene>
    <name evidence="2" type="ORF">BTO11_16330</name>
</gene>
<dbReference type="PROSITE" id="PS51257">
    <property type="entry name" value="PROKAR_LIPOPROTEIN"/>
    <property type="match status" value="1"/>
</dbReference>
<comment type="caution">
    <text evidence="2">The sequence shown here is derived from an EMBL/GenBank/DDBJ whole genome shotgun (WGS) entry which is preliminary data.</text>
</comment>
<reference evidence="2 3" key="1">
    <citation type="submission" date="2016-12" db="EMBL/GenBank/DDBJ databases">
        <title>Diversity of luminous bacteria.</title>
        <authorList>
            <person name="Yoshizawa S."/>
            <person name="Kogure K."/>
        </authorList>
    </citation>
    <scope>NUCLEOTIDE SEQUENCE [LARGE SCALE GENOMIC DNA]</scope>
    <source>
        <strain evidence="2 3">SA4-48</strain>
    </source>
</reference>
<evidence type="ECO:0000313" key="3">
    <source>
        <dbReference type="Proteomes" id="UP000239007"/>
    </source>
</evidence>
<name>A0A2S7UZD1_9GAMM</name>
<accession>A0A2S7UZD1</accession>
<proteinExistence type="predicted"/>
<dbReference type="Pfam" id="PF02169">
    <property type="entry name" value="LPP20"/>
    <property type="match status" value="1"/>
</dbReference>
<evidence type="ECO:0000313" key="2">
    <source>
        <dbReference type="EMBL" id="PQJ55065.1"/>
    </source>
</evidence>
<dbReference type="AlphaFoldDB" id="A0A2S7UZD1"/>
<protein>
    <submittedName>
        <fullName evidence="2">Flagellar biosynthesis protein FlgP</fullName>
    </submittedName>
</protein>
<dbReference type="EMBL" id="MSCH01000003">
    <property type="protein sequence ID" value="PQJ55065.1"/>
    <property type="molecule type" value="Genomic_DNA"/>
</dbReference>
<keyword evidence="3" id="KW-1185">Reference proteome</keyword>
<dbReference type="InterPro" id="IPR007293">
    <property type="entry name" value="FlgP"/>
</dbReference>
<dbReference type="PIRSF" id="PIRSF028687">
    <property type="entry name" value="UCP028687"/>
    <property type="match status" value="1"/>
</dbReference>
<keyword evidence="2" id="KW-0282">Flagellum</keyword>
<evidence type="ECO:0000259" key="1">
    <source>
        <dbReference type="Pfam" id="PF02169"/>
    </source>
</evidence>
<dbReference type="InterPro" id="IPR024952">
    <property type="entry name" value="LPP20-like_dom"/>
</dbReference>